<dbReference type="EC" id="2.3.2.27" evidence="1"/>
<sequence length="527" mass="58588">MSAADDIADSTDWLKTPLAGLAPLESGLRCQVCKDFFTTPMITSCSHTFCSLCIRRYLSHEGRCPACREADQEMKLRRNWTVEELVEIFKQSRSSILTFARRPLLEEREDSARPKKRRKVEASVAIVAATQRRSTRSQSRRIAASASQASQEPVSTQEEVADSDDEGSVYQDEMLPTQGQPQSTSLNTEPNDGLVACPICSRRMKEANINSHLDRCTQGLPTSPTPPLATHPTTNGTSGASTTAYSQRAMAPPTAAQKDRLPTINYSLYTETSLRKKLRELGIPSHGNKELMRKRHTEWMNLWNANCDSSHPKSKRELLRELDVWERTLGRQLERGVSSASTGVMVKDFDREGWVKSHNDDFADLIKKAREKRKAAVPTSNEKEQGNGVMDTNNDVKMAEVPETPRGNVDEQHQHHQQGQQQSEPDISSQTARSNLHIRSHDLPVAVQKESEVPNDTSTAPKQYGEVGTDIDALPVTNGVSDLPHTPQKTRPGAQAQAPLDLTSSPVTESPSQQAETPGKRRSRFFD</sequence>
<dbReference type="Proteomes" id="UP001172386">
    <property type="component" value="Unassembled WGS sequence"/>
</dbReference>
<proteinExistence type="predicted"/>
<keyword evidence="1" id="KW-0808">Transferase</keyword>
<gene>
    <name evidence="1" type="primary">RAD18</name>
    <name evidence="1" type="ORF">H2198_001116</name>
</gene>
<keyword evidence="2" id="KW-1185">Reference proteome</keyword>
<protein>
    <submittedName>
        <fullName evidence="1">E3 ubiquitin-protein ligase rad18</fullName>
        <ecNumber evidence="1">2.3.2.27</ecNumber>
    </submittedName>
</protein>
<comment type="caution">
    <text evidence="1">The sequence shown here is derived from an EMBL/GenBank/DDBJ whole genome shotgun (WGS) entry which is preliminary data.</text>
</comment>
<keyword evidence="1" id="KW-0012">Acyltransferase</keyword>
<organism evidence="1 2">
    <name type="scientific">Neophaeococcomyces mojaviensis</name>
    <dbReference type="NCBI Taxonomy" id="3383035"/>
    <lineage>
        <taxon>Eukaryota</taxon>
        <taxon>Fungi</taxon>
        <taxon>Dikarya</taxon>
        <taxon>Ascomycota</taxon>
        <taxon>Pezizomycotina</taxon>
        <taxon>Eurotiomycetes</taxon>
        <taxon>Chaetothyriomycetidae</taxon>
        <taxon>Chaetothyriales</taxon>
        <taxon>Chaetothyriales incertae sedis</taxon>
        <taxon>Neophaeococcomyces</taxon>
    </lineage>
</organism>
<name>A0ACC3AHX2_9EURO</name>
<reference evidence="1" key="1">
    <citation type="submission" date="2022-10" db="EMBL/GenBank/DDBJ databases">
        <title>Culturing micro-colonial fungi from biological soil crusts in the Mojave desert and describing Neophaeococcomyces mojavensis, and introducing the new genera and species Taxawa tesnikishii.</title>
        <authorList>
            <person name="Kurbessoian T."/>
            <person name="Stajich J.E."/>
        </authorList>
    </citation>
    <scope>NUCLEOTIDE SEQUENCE</scope>
    <source>
        <strain evidence="1">JES_112</strain>
    </source>
</reference>
<dbReference type="EMBL" id="JAPDRQ010000012">
    <property type="protein sequence ID" value="KAJ9662888.1"/>
    <property type="molecule type" value="Genomic_DNA"/>
</dbReference>
<accession>A0ACC3AHX2</accession>
<evidence type="ECO:0000313" key="2">
    <source>
        <dbReference type="Proteomes" id="UP001172386"/>
    </source>
</evidence>
<evidence type="ECO:0000313" key="1">
    <source>
        <dbReference type="EMBL" id="KAJ9662888.1"/>
    </source>
</evidence>